<evidence type="ECO:0000256" key="1">
    <source>
        <dbReference type="SAM" id="MobiDB-lite"/>
    </source>
</evidence>
<gene>
    <name evidence="2" type="ORF">GUITHDRAFT_52672</name>
</gene>
<dbReference type="HOGENOM" id="CLU_111088_0_0_1"/>
<reference evidence="2 4" key="1">
    <citation type="journal article" date="2012" name="Nature">
        <title>Algal genomes reveal evolutionary mosaicism and the fate of nucleomorphs.</title>
        <authorList>
            <consortium name="DOE Joint Genome Institute"/>
            <person name="Curtis B.A."/>
            <person name="Tanifuji G."/>
            <person name="Burki F."/>
            <person name="Gruber A."/>
            <person name="Irimia M."/>
            <person name="Maruyama S."/>
            <person name="Arias M.C."/>
            <person name="Ball S.G."/>
            <person name="Gile G.H."/>
            <person name="Hirakawa Y."/>
            <person name="Hopkins J.F."/>
            <person name="Kuo A."/>
            <person name="Rensing S.A."/>
            <person name="Schmutz J."/>
            <person name="Symeonidi A."/>
            <person name="Elias M."/>
            <person name="Eveleigh R.J."/>
            <person name="Herman E.K."/>
            <person name="Klute M.J."/>
            <person name="Nakayama T."/>
            <person name="Obornik M."/>
            <person name="Reyes-Prieto A."/>
            <person name="Armbrust E.V."/>
            <person name="Aves S.J."/>
            <person name="Beiko R.G."/>
            <person name="Coutinho P."/>
            <person name="Dacks J.B."/>
            <person name="Durnford D.G."/>
            <person name="Fast N.M."/>
            <person name="Green B.R."/>
            <person name="Grisdale C.J."/>
            <person name="Hempel F."/>
            <person name="Henrissat B."/>
            <person name="Hoppner M.P."/>
            <person name="Ishida K."/>
            <person name="Kim E."/>
            <person name="Koreny L."/>
            <person name="Kroth P.G."/>
            <person name="Liu Y."/>
            <person name="Malik S.B."/>
            <person name="Maier U.G."/>
            <person name="McRose D."/>
            <person name="Mock T."/>
            <person name="Neilson J.A."/>
            <person name="Onodera N.T."/>
            <person name="Poole A.M."/>
            <person name="Pritham E.J."/>
            <person name="Richards T.A."/>
            <person name="Rocap G."/>
            <person name="Roy S.W."/>
            <person name="Sarai C."/>
            <person name="Schaack S."/>
            <person name="Shirato S."/>
            <person name="Slamovits C.H."/>
            <person name="Spencer D.F."/>
            <person name="Suzuki S."/>
            <person name="Worden A.Z."/>
            <person name="Zauner S."/>
            <person name="Barry K."/>
            <person name="Bell C."/>
            <person name="Bharti A.K."/>
            <person name="Crow J.A."/>
            <person name="Grimwood J."/>
            <person name="Kramer R."/>
            <person name="Lindquist E."/>
            <person name="Lucas S."/>
            <person name="Salamov A."/>
            <person name="McFadden G.I."/>
            <person name="Lane C.E."/>
            <person name="Keeling P.J."/>
            <person name="Gray M.W."/>
            <person name="Grigoriev I.V."/>
            <person name="Archibald J.M."/>
        </authorList>
    </citation>
    <scope>NUCLEOTIDE SEQUENCE</scope>
    <source>
        <strain evidence="2 4">CCMP2712</strain>
    </source>
</reference>
<evidence type="ECO:0000313" key="2">
    <source>
        <dbReference type="EMBL" id="EKX50375.1"/>
    </source>
</evidence>
<dbReference type="RefSeq" id="XP_005837355.1">
    <property type="nucleotide sequence ID" value="XM_005837298.1"/>
</dbReference>
<keyword evidence="4" id="KW-1185">Reference proteome</keyword>
<dbReference type="EnsemblProtists" id="EKX50375">
    <property type="protein sequence ID" value="EKX50375"/>
    <property type="gene ID" value="GUITHDRAFT_52672"/>
</dbReference>
<reference evidence="4" key="2">
    <citation type="submission" date="2012-11" db="EMBL/GenBank/DDBJ databases">
        <authorList>
            <person name="Kuo A."/>
            <person name="Curtis B.A."/>
            <person name="Tanifuji G."/>
            <person name="Burki F."/>
            <person name="Gruber A."/>
            <person name="Irimia M."/>
            <person name="Maruyama S."/>
            <person name="Arias M.C."/>
            <person name="Ball S.G."/>
            <person name="Gile G.H."/>
            <person name="Hirakawa Y."/>
            <person name="Hopkins J.F."/>
            <person name="Rensing S.A."/>
            <person name="Schmutz J."/>
            <person name="Symeonidi A."/>
            <person name="Elias M."/>
            <person name="Eveleigh R.J."/>
            <person name="Herman E.K."/>
            <person name="Klute M.J."/>
            <person name="Nakayama T."/>
            <person name="Obornik M."/>
            <person name="Reyes-Prieto A."/>
            <person name="Armbrust E.V."/>
            <person name="Aves S.J."/>
            <person name="Beiko R.G."/>
            <person name="Coutinho P."/>
            <person name="Dacks J.B."/>
            <person name="Durnford D.G."/>
            <person name="Fast N.M."/>
            <person name="Green B.R."/>
            <person name="Grisdale C."/>
            <person name="Hempe F."/>
            <person name="Henrissat B."/>
            <person name="Hoppner M.P."/>
            <person name="Ishida K.-I."/>
            <person name="Kim E."/>
            <person name="Koreny L."/>
            <person name="Kroth P.G."/>
            <person name="Liu Y."/>
            <person name="Malik S.-B."/>
            <person name="Maier U.G."/>
            <person name="McRose D."/>
            <person name="Mock T."/>
            <person name="Neilson J.A."/>
            <person name="Onodera N.T."/>
            <person name="Poole A.M."/>
            <person name="Pritham E.J."/>
            <person name="Richards T.A."/>
            <person name="Rocap G."/>
            <person name="Roy S.W."/>
            <person name="Sarai C."/>
            <person name="Schaack S."/>
            <person name="Shirato S."/>
            <person name="Slamovits C.H."/>
            <person name="Spencer D.F."/>
            <person name="Suzuki S."/>
            <person name="Worden A.Z."/>
            <person name="Zauner S."/>
            <person name="Barry K."/>
            <person name="Bell C."/>
            <person name="Bharti A.K."/>
            <person name="Crow J.A."/>
            <person name="Grimwood J."/>
            <person name="Kramer R."/>
            <person name="Lindquist E."/>
            <person name="Lucas S."/>
            <person name="Salamov A."/>
            <person name="McFadden G.I."/>
            <person name="Lane C.E."/>
            <person name="Keeling P.J."/>
            <person name="Gray M.W."/>
            <person name="Grigoriev I.V."/>
            <person name="Archibald J.M."/>
        </authorList>
    </citation>
    <scope>NUCLEOTIDE SEQUENCE</scope>
    <source>
        <strain evidence="4">CCMP2712</strain>
    </source>
</reference>
<dbReference type="PANTHER" id="PTHR36061">
    <property type="match status" value="1"/>
</dbReference>
<dbReference type="GeneID" id="17306936"/>
<accession>L1JQB9</accession>
<reference evidence="3" key="3">
    <citation type="submission" date="2015-06" db="UniProtKB">
        <authorList>
            <consortium name="EnsemblProtists"/>
        </authorList>
    </citation>
    <scope>IDENTIFICATION</scope>
</reference>
<sequence length="131" mass="14522">DRVIECFIDREIEVEGKKYATLMPADTPVIIAGYLEVDGSRQLVPVLDDERIDTLFPTASAVLAEMDLVLSRSAVVLTLIDSTSHEEEGSDDGLSSQKKEDDESEKVQVLATFYYQDEKYVVAAPLEPVLI</sequence>
<dbReference type="eggNOG" id="ENOG502SC6V">
    <property type="taxonomic scope" value="Eukaryota"/>
</dbReference>
<dbReference type="KEGG" id="gtt:GUITHDRAFT_52672"/>
<dbReference type="Proteomes" id="UP000011087">
    <property type="component" value="Unassembled WGS sequence"/>
</dbReference>
<evidence type="ECO:0000313" key="4">
    <source>
        <dbReference type="Proteomes" id="UP000011087"/>
    </source>
</evidence>
<feature type="region of interest" description="Disordered" evidence="1">
    <location>
        <begin position="83"/>
        <end position="104"/>
    </location>
</feature>
<dbReference type="Pfam" id="PF12527">
    <property type="entry name" value="DUF3727"/>
    <property type="match status" value="1"/>
</dbReference>
<feature type="non-terminal residue" evidence="2">
    <location>
        <position position="1"/>
    </location>
</feature>
<dbReference type="PaxDb" id="55529-EKX50375"/>
<dbReference type="OrthoDB" id="1918611at2759"/>
<feature type="non-terminal residue" evidence="2">
    <location>
        <position position="131"/>
    </location>
</feature>
<proteinExistence type="predicted"/>
<organism evidence="2">
    <name type="scientific">Guillardia theta (strain CCMP2712)</name>
    <name type="common">Cryptophyte</name>
    <dbReference type="NCBI Taxonomy" id="905079"/>
    <lineage>
        <taxon>Eukaryota</taxon>
        <taxon>Cryptophyceae</taxon>
        <taxon>Pyrenomonadales</taxon>
        <taxon>Geminigeraceae</taxon>
        <taxon>Guillardia</taxon>
    </lineage>
</organism>
<dbReference type="PANTHER" id="PTHR36061:SF3">
    <property type="entry name" value="OS04G0692200 PROTEIN"/>
    <property type="match status" value="1"/>
</dbReference>
<protein>
    <submittedName>
        <fullName evidence="2 3">Uncharacterized protein</fullName>
    </submittedName>
</protein>
<dbReference type="AlphaFoldDB" id="L1JQB9"/>
<name>L1JQB9_GUITC</name>
<evidence type="ECO:0000313" key="3">
    <source>
        <dbReference type="EnsemblProtists" id="EKX50375"/>
    </source>
</evidence>
<dbReference type="InterPro" id="IPR022203">
    <property type="entry name" value="DUF3727"/>
</dbReference>
<dbReference type="EMBL" id="JH992979">
    <property type="protein sequence ID" value="EKX50375.1"/>
    <property type="molecule type" value="Genomic_DNA"/>
</dbReference>
<dbReference type="STRING" id="905079.L1JQB9"/>